<dbReference type="Pfam" id="PF14938">
    <property type="entry name" value="SNAP"/>
    <property type="match status" value="1"/>
</dbReference>
<comment type="caution">
    <text evidence="1">The sequence shown here is derived from an EMBL/GenBank/DDBJ whole genome shotgun (WGS) entry which is preliminary data.</text>
</comment>
<name>A0A0C2IUF6_THEKT</name>
<organism evidence="1 2">
    <name type="scientific">Thelohanellus kitauei</name>
    <name type="common">Myxosporean</name>
    <dbReference type="NCBI Taxonomy" id="669202"/>
    <lineage>
        <taxon>Eukaryota</taxon>
        <taxon>Metazoa</taxon>
        <taxon>Cnidaria</taxon>
        <taxon>Myxozoa</taxon>
        <taxon>Myxosporea</taxon>
        <taxon>Bivalvulida</taxon>
        <taxon>Platysporina</taxon>
        <taxon>Myxobolidae</taxon>
        <taxon>Thelohanellus</taxon>
    </lineage>
</organism>
<dbReference type="InterPro" id="IPR011990">
    <property type="entry name" value="TPR-like_helical_dom_sf"/>
</dbReference>
<evidence type="ECO:0000313" key="2">
    <source>
        <dbReference type="Proteomes" id="UP000031668"/>
    </source>
</evidence>
<sequence>MIQGNLDGASTLCDEVFEKLQPTYDDKSSDLIEFYKTVIESYESAADSHSVELYVQKYKLKLADYLFDWDEFEEAIKLIDEVNIFCLKIVSMVSEKATDSNLALESCVKASLVEIWRLGTEAQEKVDEFCMLSNEFEQSYQYILVKRILESVRNGNQQELENAVMRI</sequence>
<dbReference type="AlphaFoldDB" id="A0A0C2IUF6"/>
<dbReference type="OrthoDB" id="9984275at2759"/>
<proteinExistence type="predicted"/>
<dbReference type="SUPFAM" id="SSF48452">
    <property type="entry name" value="TPR-like"/>
    <property type="match status" value="1"/>
</dbReference>
<protein>
    <submittedName>
        <fullName evidence="1">Uncharacterized protein</fullName>
    </submittedName>
</protein>
<gene>
    <name evidence="1" type="ORF">RF11_05284</name>
</gene>
<dbReference type="EMBL" id="JWZT01002637">
    <property type="protein sequence ID" value="KII69034.1"/>
    <property type="molecule type" value="Genomic_DNA"/>
</dbReference>
<accession>A0A0C2IUF6</accession>
<keyword evidence="2" id="KW-1185">Reference proteome</keyword>
<dbReference type="Gene3D" id="1.25.40.10">
    <property type="entry name" value="Tetratricopeptide repeat domain"/>
    <property type="match status" value="1"/>
</dbReference>
<evidence type="ECO:0000313" key="1">
    <source>
        <dbReference type="EMBL" id="KII69034.1"/>
    </source>
</evidence>
<dbReference type="Proteomes" id="UP000031668">
    <property type="component" value="Unassembled WGS sequence"/>
</dbReference>
<reference evidence="1 2" key="1">
    <citation type="journal article" date="2014" name="Genome Biol. Evol.">
        <title>The genome of the myxosporean Thelohanellus kitauei shows adaptations to nutrient acquisition within its fish host.</title>
        <authorList>
            <person name="Yang Y."/>
            <person name="Xiong J."/>
            <person name="Zhou Z."/>
            <person name="Huo F."/>
            <person name="Miao W."/>
            <person name="Ran C."/>
            <person name="Liu Y."/>
            <person name="Zhang J."/>
            <person name="Feng J."/>
            <person name="Wang M."/>
            <person name="Wang M."/>
            <person name="Wang L."/>
            <person name="Yao B."/>
        </authorList>
    </citation>
    <scope>NUCLEOTIDE SEQUENCE [LARGE SCALE GENOMIC DNA]</scope>
    <source>
        <strain evidence="1">Wuqing</strain>
    </source>
</reference>